<evidence type="ECO:0000256" key="1">
    <source>
        <dbReference type="SAM" id="MobiDB-lite"/>
    </source>
</evidence>
<dbReference type="Pfam" id="PF13676">
    <property type="entry name" value="TIR_2"/>
    <property type="match status" value="1"/>
</dbReference>
<protein>
    <submittedName>
        <fullName evidence="3">ATPase</fullName>
    </submittedName>
</protein>
<reference evidence="3 4" key="1">
    <citation type="journal article" date="2015" name="Genome Announc.">
        <title>Draft Genome of the Euendolithic (true boring) Cyanobacterium Mastigocoleus testarum strain BC008.</title>
        <authorList>
            <person name="Guida B.S."/>
            <person name="Garcia-Pichel F."/>
        </authorList>
    </citation>
    <scope>NUCLEOTIDE SEQUENCE [LARGE SCALE GENOMIC DNA]</scope>
    <source>
        <strain evidence="3 4">BC008</strain>
    </source>
</reference>
<accession>A0A0V7ZST1</accession>
<feature type="region of interest" description="Disordered" evidence="1">
    <location>
        <begin position="347"/>
        <end position="373"/>
    </location>
</feature>
<evidence type="ECO:0000313" key="3">
    <source>
        <dbReference type="EMBL" id="KST67515.1"/>
    </source>
</evidence>
<gene>
    <name evidence="3" type="ORF">BC008_30435</name>
</gene>
<dbReference type="GO" id="GO:0007165">
    <property type="term" value="P:signal transduction"/>
    <property type="evidence" value="ECO:0007669"/>
    <property type="project" value="InterPro"/>
</dbReference>
<name>A0A0V7ZST1_9CYAN</name>
<proteinExistence type="predicted"/>
<feature type="domain" description="TIR" evidence="2">
    <location>
        <begin position="198"/>
        <end position="334"/>
    </location>
</feature>
<dbReference type="SUPFAM" id="SSF52200">
    <property type="entry name" value="Toll/Interleukin receptor TIR domain"/>
    <property type="match status" value="1"/>
</dbReference>
<dbReference type="RefSeq" id="WP_027846549.1">
    <property type="nucleotide sequence ID" value="NZ_LMTZ01000087.1"/>
</dbReference>
<dbReference type="PROSITE" id="PS50104">
    <property type="entry name" value="TIR"/>
    <property type="match status" value="1"/>
</dbReference>
<dbReference type="AlphaFoldDB" id="A0A0V7ZST1"/>
<dbReference type="Proteomes" id="UP000053372">
    <property type="component" value="Unassembled WGS sequence"/>
</dbReference>
<sequence length="706" mass="79811">MAKKILLLSANPTNTSKLRLDEELRDIQAGFERARYREEFEIISKLAVQTEDLYRALLDHNPQIVHFSGHGEGEQGLVLEDGSGQMQLVSAESLAKLFKLFQDKIECVVLNACYSEVQAEAIHQHIDYVIGMNQAIGDKAAIKFAKGFYDALGAGRTIEDGFQLGCTLIGLEGIPESYTPVLKSKSSQNLASTSNTKDNKRIFISYKRDVCPDEQVASEIVQAMSPHHEVFIDKKILVGTCWAELIETEIRQADYLIVLLSSRSVCSEMVETEIRMAHEFAQVQGGNPQILPVRLNYSDPFQYPLGAYLNKINWAFWQDASDTPRLIEELKQAVAGNQLTIDKLPRKAELSQESESEPSSVPRPFPSAQPLPLEMPSGTMDTSSAFYVKRPTDAIAQRIIQRRGVTITIKGPRQVGKSSLLIRTIDAAVQAGKRVAFLDFQLFDKVALDNPEVFFRRFCFWLADALEIDDKVDEYWNSALGNSRCCTRYLGRYVLKELDQPLVLAMDEVDKVFDSDFRSDFFGMLRSWHNSRATKQIWKNLDLVLVTSTEPYQLINDLNQSPFNVGEVMELADFTSEQVAELNQRHGLPLNSNQEKQLMMLLDGHPYLVRKSLYSVASGQISPAELFSNASAEHGLFGDHLRHLLSLLHNKRELIQCLLGIINHNQCDNKLVFWRLRGAGLVRESGRKVLPRCQLYADYFRDNLHV</sequence>
<evidence type="ECO:0000313" key="4">
    <source>
        <dbReference type="Proteomes" id="UP000053372"/>
    </source>
</evidence>
<dbReference type="InterPro" id="IPR027417">
    <property type="entry name" value="P-loop_NTPase"/>
</dbReference>
<dbReference type="Pfam" id="PF14516">
    <property type="entry name" value="AAA_35"/>
    <property type="match status" value="1"/>
</dbReference>
<dbReference type="SUPFAM" id="SSF52540">
    <property type="entry name" value="P-loop containing nucleoside triphosphate hydrolases"/>
    <property type="match status" value="1"/>
</dbReference>
<comment type="caution">
    <text evidence="3">The sequence shown here is derived from an EMBL/GenBank/DDBJ whole genome shotgun (WGS) entry which is preliminary data.</text>
</comment>
<dbReference type="InterPro" id="IPR035897">
    <property type="entry name" value="Toll_tir_struct_dom_sf"/>
</dbReference>
<dbReference type="OrthoDB" id="5522963at2"/>
<keyword evidence="4" id="KW-1185">Reference proteome</keyword>
<dbReference type="InterPro" id="IPR000157">
    <property type="entry name" value="TIR_dom"/>
</dbReference>
<dbReference type="Pfam" id="PF12770">
    <property type="entry name" value="CHAT"/>
    <property type="match status" value="1"/>
</dbReference>
<dbReference type="Gene3D" id="3.40.50.300">
    <property type="entry name" value="P-loop containing nucleotide triphosphate hydrolases"/>
    <property type="match status" value="1"/>
</dbReference>
<dbReference type="InterPro" id="IPR024983">
    <property type="entry name" value="CHAT_dom"/>
</dbReference>
<feature type="compositionally biased region" description="Low complexity" evidence="1">
    <location>
        <begin position="351"/>
        <end position="360"/>
    </location>
</feature>
<evidence type="ECO:0000259" key="2">
    <source>
        <dbReference type="PROSITE" id="PS50104"/>
    </source>
</evidence>
<dbReference type="Gene3D" id="3.40.50.10140">
    <property type="entry name" value="Toll/interleukin-1 receptor homology (TIR) domain"/>
    <property type="match status" value="1"/>
</dbReference>
<dbReference type="EMBL" id="LMTZ01000087">
    <property type="protein sequence ID" value="KST67515.1"/>
    <property type="molecule type" value="Genomic_DNA"/>
</dbReference>
<organism evidence="3 4">
    <name type="scientific">Mastigocoleus testarum BC008</name>
    <dbReference type="NCBI Taxonomy" id="371196"/>
    <lineage>
        <taxon>Bacteria</taxon>
        <taxon>Bacillati</taxon>
        <taxon>Cyanobacteriota</taxon>
        <taxon>Cyanophyceae</taxon>
        <taxon>Nostocales</taxon>
        <taxon>Hapalosiphonaceae</taxon>
        <taxon>Mastigocoleus</taxon>
    </lineage>
</organism>